<organism evidence="3 4">
    <name type="scientific">Haemonchus contortus</name>
    <name type="common">Barber pole worm</name>
    <dbReference type="NCBI Taxonomy" id="6289"/>
    <lineage>
        <taxon>Eukaryota</taxon>
        <taxon>Metazoa</taxon>
        <taxon>Ecdysozoa</taxon>
        <taxon>Nematoda</taxon>
        <taxon>Chromadorea</taxon>
        <taxon>Rhabditida</taxon>
        <taxon>Rhabditina</taxon>
        <taxon>Rhabditomorpha</taxon>
        <taxon>Strongyloidea</taxon>
        <taxon>Trichostrongylidae</taxon>
        <taxon>Haemonchus</taxon>
    </lineage>
</organism>
<dbReference type="InterPro" id="IPR006804">
    <property type="entry name" value="BCL7"/>
</dbReference>
<proteinExistence type="inferred from homology"/>
<accession>A0A7I4YE83</accession>
<protein>
    <submittedName>
        <fullName evidence="4">B-cell CLL/lymphoma 7 protein family member A</fullName>
    </submittedName>
</protein>
<dbReference type="OrthoDB" id="5989898at2759"/>
<dbReference type="Pfam" id="PF04714">
    <property type="entry name" value="BCL_N"/>
    <property type="match status" value="1"/>
</dbReference>
<dbReference type="PANTHER" id="PTHR12767">
    <property type="entry name" value="BCL7 RELATED"/>
    <property type="match status" value="1"/>
</dbReference>
<keyword evidence="3" id="KW-1185">Reference proteome</keyword>
<dbReference type="PANTHER" id="PTHR12767:SF9">
    <property type="entry name" value="BCL7-LIKE"/>
    <property type="match status" value="1"/>
</dbReference>
<dbReference type="WBParaSite" id="HCON_00079790-00001">
    <property type="protein sequence ID" value="HCON_00079790-00001"/>
    <property type="gene ID" value="HCON_00079790"/>
</dbReference>
<feature type="compositionally biased region" description="Polar residues" evidence="2">
    <location>
        <begin position="73"/>
        <end position="89"/>
    </location>
</feature>
<comment type="similarity">
    <text evidence="1">Belongs to the BCL7 family.</text>
</comment>
<name>A0A7I4YE83_HAECO</name>
<dbReference type="OMA" id="WEKKWIV"/>
<feature type="region of interest" description="Disordered" evidence="2">
    <location>
        <begin position="62"/>
        <end position="149"/>
    </location>
</feature>
<evidence type="ECO:0000256" key="2">
    <source>
        <dbReference type="SAM" id="MobiDB-lite"/>
    </source>
</evidence>
<dbReference type="AlphaFoldDB" id="A0A7I4YE83"/>
<evidence type="ECO:0000313" key="3">
    <source>
        <dbReference type="Proteomes" id="UP000025227"/>
    </source>
</evidence>
<sequence length="149" mass="16758">MYSANRTHRAETRNRTKDELRKVISSIEKVRKWEKKWVLIKDTAIKIQKWVPVTAQMNIPPKITKPAIDEDASNTIQSTEENSQDSGTAPNAPRLARFGANINDDSNTGFSEAGFDSDSNQTFEPQNYQPSTDHGSTDFSAMRDAEMGH</sequence>
<feature type="compositionally biased region" description="Polar residues" evidence="2">
    <location>
        <begin position="117"/>
        <end position="139"/>
    </location>
</feature>
<dbReference type="Proteomes" id="UP000025227">
    <property type="component" value="Unplaced"/>
</dbReference>
<reference evidence="4" key="1">
    <citation type="submission" date="2020-12" db="UniProtKB">
        <authorList>
            <consortium name="WormBaseParasite"/>
        </authorList>
    </citation>
    <scope>IDENTIFICATION</scope>
    <source>
        <strain evidence="4">MHco3</strain>
    </source>
</reference>
<evidence type="ECO:0000256" key="1">
    <source>
        <dbReference type="ARBA" id="ARBA00010326"/>
    </source>
</evidence>
<evidence type="ECO:0000313" key="4">
    <source>
        <dbReference type="WBParaSite" id="HCON_00079790-00001"/>
    </source>
</evidence>